<dbReference type="Pfam" id="PF13628">
    <property type="entry name" value="DUF4142"/>
    <property type="match status" value="1"/>
</dbReference>
<evidence type="ECO:0000256" key="1">
    <source>
        <dbReference type="SAM" id="SignalP"/>
    </source>
</evidence>
<accession>A0A3S2ULU1</accession>
<dbReference type="Proteomes" id="UP000282759">
    <property type="component" value="Unassembled WGS sequence"/>
</dbReference>
<dbReference type="AlphaFoldDB" id="A0A3S2ULU1"/>
<proteinExistence type="predicted"/>
<dbReference type="PANTHER" id="PTHR38593">
    <property type="entry name" value="BLR2558 PROTEIN"/>
    <property type="match status" value="1"/>
</dbReference>
<reference evidence="3 4" key="1">
    <citation type="submission" date="2019-01" db="EMBL/GenBank/DDBJ databases">
        <authorList>
            <person name="Chen W.-M."/>
        </authorList>
    </citation>
    <scope>NUCLEOTIDE SEQUENCE [LARGE SCALE GENOMIC DNA]</scope>
    <source>
        <strain evidence="3 4">YBJ-36</strain>
    </source>
</reference>
<feature type="domain" description="DUF4142" evidence="2">
    <location>
        <begin position="34"/>
        <end position="168"/>
    </location>
</feature>
<dbReference type="PANTHER" id="PTHR38593:SF1">
    <property type="entry name" value="BLR2558 PROTEIN"/>
    <property type="match status" value="1"/>
</dbReference>
<dbReference type="PROSITE" id="PS51257">
    <property type="entry name" value="PROKAR_LIPOPROTEIN"/>
    <property type="match status" value="1"/>
</dbReference>
<dbReference type="RefSeq" id="WP_127707973.1">
    <property type="nucleotide sequence ID" value="NZ_SACK01000012.1"/>
</dbReference>
<dbReference type="Gene3D" id="1.20.1260.10">
    <property type="match status" value="1"/>
</dbReference>
<evidence type="ECO:0000313" key="3">
    <source>
        <dbReference type="EMBL" id="RVT97273.1"/>
    </source>
</evidence>
<comment type="caution">
    <text evidence="3">The sequence shown here is derived from an EMBL/GenBank/DDBJ whole genome shotgun (WGS) entry which is preliminary data.</text>
</comment>
<feature type="chain" id="PRO_5018591628" evidence="1">
    <location>
        <begin position="18"/>
        <end position="174"/>
    </location>
</feature>
<dbReference type="InterPro" id="IPR012347">
    <property type="entry name" value="Ferritin-like"/>
</dbReference>
<gene>
    <name evidence="3" type="ORF">EOD41_19100</name>
</gene>
<evidence type="ECO:0000259" key="2">
    <source>
        <dbReference type="Pfam" id="PF13628"/>
    </source>
</evidence>
<evidence type="ECO:0000313" key="4">
    <source>
        <dbReference type="Proteomes" id="UP000282759"/>
    </source>
</evidence>
<dbReference type="EMBL" id="SACK01000012">
    <property type="protein sequence ID" value="RVT97273.1"/>
    <property type="molecule type" value="Genomic_DNA"/>
</dbReference>
<dbReference type="InterPro" id="IPR025419">
    <property type="entry name" value="DUF4142"/>
</dbReference>
<name>A0A3S2ULU1_9SPHI</name>
<feature type="signal peptide" evidence="1">
    <location>
        <begin position="1"/>
        <end position="17"/>
    </location>
</feature>
<keyword evidence="4" id="KW-1185">Reference proteome</keyword>
<keyword evidence="1" id="KW-0732">Signal</keyword>
<organism evidence="3 4">
    <name type="scientific">Mucilaginibacter limnophilus</name>
    <dbReference type="NCBI Taxonomy" id="1932778"/>
    <lineage>
        <taxon>Bacteria</taxon>
        <taxon>Pseudomonadati</taxon>
        <taxon>Bacteroidota</taxon>
        <taxon>Sphingobacteriia</taxon>
        <taxon>Sphingobacteriales</taxon>
        <taxon>Sphingobacteriaceae</taxon>
        <taxon>Mucilaginibacter</taxon>
    </lineage>
</organism>
<protein>
    <submittedName>
        <fullName evidence="3">DUF4142 domain-containing protein</fullName>
    </submittedName>
</protein>
<sequence>MKKAKLLLIMLTGSMFAFQSCKDDNKEDEMVMAKQEFVTEAASSNMLEVQAGAMAQQKADNEAVEHYGEHMVTDHTKATVELAAIVNNKDLNMPTQLMEKHQQMLNSIANLTGAAFDKAFMNMMVTSHEQTVALFEKASIQVNDNELRAFAKAKLPTLKAHLEEAKELNATVNP</sequence>
<dbReference type="OrthoDB" id="883203at2"/>